<dbReference type="Pfam" id="PF00005">
    <property type="entry name" value="ABC_tran"/>
    <property type="match status" value="1"/>
</dbReference>
<comment type="caution">
    <text evidence="6">The sequence shown here is derived from an EMBL/GenBank/DDBJ whole genome shotgun (WGS) entry which is preliminary data.</text>
</comment>
<proteinExistence type="inferred from homology"/>
<feature type="domain" description="ABC transporter" evidence="5">
    <location>
        <begin position="2"/>
        <end position="235"/>
    </location>
</feature>
<organism evidence="6 7">
    <name type="scientific">Fulvivirga marina</name>
    <dbReference type="NCBI Taxonomy" id="2494733"/>
    <lineage>
        <taxon>Bacteria</taxon>
        <taxon>Pseudomonadati</taxon>
        <taxon>Bacteroidota</taxon>
        <taxon>Cytophagia</taxon>
        <taxon>Cytophagales</taxon>
        <taxon>Fulvivirgaceae</taxon>
        <taxon>Fulvivirga</taxon>
    </lineage>
</organism>
<evidence type="ECO:0000259" key="5">
    <source>
        <dbReference type="PROSITE" id="PS50893"/>
    </source>
</evidence>
<evidence type="ECO:0000256" key="2">
    <source>
        <dbReference type="ARBA" id="ARBA00022448"/>
    </source>
</evidence>
<dbReference type="Gene3D" id="3.40.50.300">
    <property type="entry name" value="P-loop containing nucleotide triphosphate hydrolases"/>
    <property type="match status" value="1"/>
</dbReference>
<dbReference type="PROSITE" id="PS00211">
    <property type="entry name" value="ABC_TRANSPORTER_1"/>
    <property type="match status" value="1"/>
</dbReference>
<dbReference type="FunFam" id="3.40.50.300:FF:000425">
    <property type="entry name" value="Probable ABC transporter, ATP-binding subunit"/>
    <property type="match status" value="1"/>
</dbReference>
<dbReference type="Proteomes" id="UP000614216">
    <property type="component" value="Unassembled WGS sequence"/>
</dbReference>
<dbReference type="SUPFAM" id="SSF52540">
    <property type="entry name" value="P-loop containing nucleoside triphosphate hydrolases"/>
    <property type="match status" value="1"/>
</dbReference>
<dbReference type="RefSeq" id="WP_202856978.1">
    <property type="nucleotide sequence ID" value="NZ_JAEUGD010000043.1"/>
</dbReference>
<dbReference type="PROSITE" id="PS50893">
    <property type="entry name" value="ABC_TRANSPORTER_2"/>
    <property type="match status" value="1"/>
</dbReference>
<keyword evidence="4 6" id="KW-0067">ATP-binding</keyword>
<evidence type="ECO:0000313" key="7">
    <source>
        <dbReference type="Proteomes" id="UP000614216"/>
    </source>
</evidence>
<dbReference type="PANTHER" id="PTHR43117:SF4">
    <property type="entry name" value="OSMOPROTECTANT IMPORT ATP-BINDING PROTEIN OSMV"/>
    <property type="match status" value="1"/>
</dbReference>
<keyword evidence="7" id="KW-1185">Reference proteome</keyword>
<dbReference type="SMART" id="SM00382">
    <property type="entry name" value="AAA"/>
    <property type="match status" value="1"/>
</dbReference>
<dbReference type="PANTHER" id="PTHR43117">
    <property type="entry name" value="OSMOPROTECTANT IMPORT ATP-BINDING PROTEIN OSMV"/>
    <property type="match status" value="1"/>
</dbReference>
<evidence type="ECO:0000313" key="6">
    <source>
        <dbReference type="EMBL" id="MBL6447441.1"/>
    </source>
</evidence>
<dbReference type="InterPro" id="IPR027417">
    <property type="entry name" value="P-loop_NTPase"/>
</dbReference>
<accession>A0A937FZP2</accession>
<dbReference type="GO" id="GO:0005524">
    <property type="term" value="F:ATP binding"/>
    <property type="evidence" value="ECO:0007669"/>
    <property type="project" value="UniProtKB-KW"/>
</dbReference>
<protein>
    <submittedName>
        <fullName evidence="6">ABC transporter ATP-binding protein</fullName>
    </submittedName>
</protein>
<comment type="similarity">
    <text evidence="1">Belongs to the ABC transporter superfamily.</text>
</comment>
<evidence type="ECO:0000256" key="1">
    <source>
        <dbReference type="ARBA" id="ARBA00005417"/>
    </source>
</evidence>
<dbReference type="EMBL" id="JAEUGD010000043">
    <property type="protein sequence ID" value="MBL6447441.1"/>
    <property type="molecule type" value="Genomic_DNA"/>
</dbReference>
<dbReference type="GO" id="GO:0016887">
    <property type="term" value="F:ATP hydrolysis activity"/>
    <property type="evidence" value="ECO:0007669"/>
    <property type="project" value="InterPro"/>
</dbReference>
<evidence type="ECO:0000256" key="3">
    <source>
        <dbReference type="ARBA" id="ARBA00022741"/>
    </source>
</evidence>
<keyword evidence="3" id="KW-0547">Nucleotide-binding</keyword>
<evidence type="ECO:0000256" key="4">
    <source>
        <dbReference type="ARBA" id="ARBA00022840"/>
    </source>
</evidence>
<gene>
    <name evidence="6" type="ORF">JMN32_14075</name>
</gene>
<dbReference type="GO" id="GO:0015697">
    <property type="term" value="P:quaternary ammonium group transport"/>
    <property type="evidence" value="ECO:0007669"/>
    <property type="project" value="UniProtKB-ARBA"/>
</dbReference>
<dbReference type="AlphaFoldDB" id="A0A937FZP2"/>
<keyword evidence="2" id="KW-0813">Transport</keyword>
<sequence length="310" mass="35124">MIEILNISKSFNSTPVVRNISFSVDPGEVLVLLGTSGSGKTTTLKMINRLIEKDSGKIFIESEDTDKLTPYELRRRIGYVIQSIGLFPHYTIEQNIAIVPELLGWNKEQIQNKVNGLLKMMNLPLTLKPRKPHELSGGQQQRVGIARALAGNPSLILMDEPFGALDPITRQELQKEFKHLEGAIDKSIILVTHDIIEAMVLGDKICLLNEGIIQQIGTPKELLFNPANEFVREFFSQHKLQLELNTITLQDLVKIMGVDFLDTNINPDTTLAEYQTHTNKDRALNFDDLLKTYFNHRENLIKQIKHESCL</sequence>
<name>A0A937FZP2_9BACT</name>
<dbReference type="InterPro" id="IPR003593">
    <property type="entry name" value="AAA+_ATPase"/>
</dbReference>
<reference evidence="6" key="1">
    <citation type="submission" date="2021-01" db="EMBL/GenBank/DDBJ databases">
        <title>Fulvivirga kasyanovii gen. nov., sp nov., a novel member of the phylum Bacteroidetes isolated from seawater in a mussel farm.</title>
        <authorList>
            <person name="Zhao L.-H."/>
            <person name="Wang Z.-J."/>
        </authorList>
    </citation>
    <scope>NUCLEOTIDE SEQUENCE</scope>
    <source>
        <strain evidence="6">29W222</strain>
    </source>
</reference>
<dbReference type="InterPro" id="IPR017871">
    <property type="entry name" value="ABC_transporter-like_CS"/>
</dbReference>
<dbReference type="InterPro" id="IPR003439">
    <property type="entry name" value="ABC_transporter-like_ATP-bd"/>
</dbReference>